<feature type="domain" description="Reverse transcriptase Ty1/copia-type" evidence="1">
    <location>
        <begin position="8"/>
        <end position="191"/>
    </location>
</feature>
<sequence length="295" mass="33046">VARGFEEDLFNRTDSPTCSKDSLRLSLALMVSFGWQCHSIDVKSAFLQGNKIERDVYVRPPKEFDDGYLWKLKKNVYGLNDAARAWYSRLKDVLLGLGMRVSRLDPALFFWRRKNVLSGVMCVHVDDILWAVLKNSSPPLLAMKDNLTIGTSNDGKSFKYIGVNIVQEDGVLGLHQNDYVDSLEEIGLTRARASRRLDHLGQGELQSYRALVGQLNWLGTQTRPDVAFDVCELSTVLNVATVDDVLRANKVVKKVKQRRVTLQYRSLDCTDGYTLVCYSDASFGNLPGGGSQGVM</sequence>
<evidence type="ECO:0000313" key="2">
    <source>
        <dbReference type="EMBL" id="CAL4095590.1"/>
    </source>
</evidence>
<dbReference type="InterPro" id="IPR013103">
    <property type="entry name" value="RVT_2"/>
</dbReference>
<gene>
    <name evidence="2" type="ORF">MNOR_LOCUS15446</name>
</gene>
<dbReference type="AlphaFoldDB" id="A0AAV2QSI8"/>
<feature type="non-terminal residue" evidence="2">
    <location>
        <position position="1"/>
    </location>
</feature>
<evidence type="ECO:0000313" key="3">
    <source>
        <dbReference type="Proteomes" id="UP001497623"/>
    </source>
</evidence>
<organism evidence="2 3">
    <name type="scientific">Meganyctiphanes norvegica</name>
    <name type="common">Northern krill</name>
    <name type="synonym">Thysanopoda norvegica</name>
    <dbReference type="NCBI Taxonomy" id="48144"/>
    <lineage>
        <taxon>Eukaryota</taxon>
        <taxon>Metazoa</taxon>
        <taxon>Ecdysozoa</taxon>
        <taxon>Arthropoda</taxon>
        <taxon>Crustacea</taxon>
        <taxon>Multicrustacea</taxon>
        <taxon>Malacostraca</taxon>
        <taxon>Eumalacostraca</taxon>
        <taxon>Eucarida</taxon>
        <taxon>Euphausiacea</taxon>
        <taxon>Euphausiidae</taxon>
        <taxon>Meganyctiphanes</taxon>
    </lineage>
</organism>
<dbReference type="Pfam" id="PF07727">
    <property type="entry name" value="RVT_2"/>
    <property type="match status" value="1"/>
</dbReference>
<name>A0AAV2QSI8_MEGNR</name>
<dbReference type="Proteomes" id="UP001497623">
    <property type="component" value="Unassembled WGS sequence"/>
</dbReference>
<proteinExistence type="predicted"/>
<accession>A0AAV2QSI8</accession>
<keyword evidence="3" id="KW-1185">Reference proteome</keyword>
<protein>
    <recommendedName>
        <fullName evidence="1">Reverse transcriptase Ty1/copia-type domain-containing protein</fullName>
    </recommendedName>
</protein>
<evidence type="ECO:0000259" key="1">
    <source>
        <dbReference type="Pfam" id="PF07727"/>
    </source>
</evidence>
<dbReference type="EMBL" id="CAXKWB010009667">
    <property type="protein sequence ID" value="CAL4095590.1"/>
    <property type="molecule type" value="Genomic_DNA"/>
</dbReference>
<reference evidence="2 3" key="1">
    <citation type="submission" date="2024-05" db="EMBL/GenBank/DDBJ databases">
        <authorList>
            <person name="Wallberg A."/>
        </authorList>
    </citation>
    <scope>NUCLEOTIDE SEQUENCE [LARGE SCALE GENOMIC DNA]</scope>
</reference>
<comment type="caution">
    <text evidence="2">The sequence shown here is derived from an EMBL/GenBank/DDBJ whole genome shotgun (WGS) entry which is preliminary data.</text>
</comment>